<dbReference type="PROSITE" id="PS50929">
    <property type="entry name" value="ABC_TM1F"/>
    <property type="match status" value="1"/>
</dbReference>
<evidence type="ECO:0000256" key="5">
    <source>
        <dbReference type="ARBA" id="ARBA00022741"/>
    </source>
</evidence>
<evidence type="ECO:0000256" key="7">
    <source>
        <dbReference type="ARBA" id="ARBA00022967"/>
    </source>
</evidence>
<dbReference type="Gene3D" id="3.40.50.300">
    <property type="entry name" value="P-loop containing nucleotide triphosphate hydrolases"/>
    <property type="match status" value="1"/>
</dbReference>
<accession>A0ABW4XNA5</accession>
<dbReference type="InterPro" id="IPR017871">
    <property type="entry name" value="ABC_transporter-like_CS"/>
</dbReference>
<keyword evidence="2" id="KW-0813">Transport</keyword>
<dbReference type="PROSITE" id="PS50893">
    <property type="entry name" value="ABC_TRANSPORTER_2"/>
    <property type="match status" value="1"/>
</dbReference>
<keyword evidence="3" id="KW-1003">Cell membrane</keyword>
<dbReference type="NCBIfam" id="TIGR02203">
    <property type="entry name" value="MsbA_lipidA"/>
    <property type="match status" value="1"/>
</dbReference>
<comment type="caution">
    <text evidence="14">The sequence shown here is derived from an EMBL/GenBank/DDBJ whole genome shotgun (WGS) entry which is preliminary data.</text>
</comment>
<keyword evidence="9" id="KW-0445">Lipid transport</keyword>
<dbReference type="NCBIfam" id="NF008381">
    <property type="entry name" value="PRK11176.1"/>
    <property type="match status" value="1"/>
</dbReference>
<evidence type="ECO:0000256" key="11">
    <source>
        <dbReference type="SAM" id="Phobius"/>
    </source>
</evidence>
<feature type="transmembrane region" description="Helical" evidence="11">
    <location>
        <begin position="64"/>
        <end position="90"/>
    </location>
</feature>
<comment type="subcellular location">
    <subcellularLocation>
        <location evidence="1">Cell membrane</location>
        <topology evidence="1">Multi-pass membrane protein</topology>
    </subcellularLocation>
</comment>
<dbReference type="CDD" id="cd18552">
    <property type="entry name" value="ABC_6TM_MsbA_like"/>
    <property type="match status" value="1"/>
</dbReference>
<evidence type="ECO:0000259" key="13">
    <source>
        <dbReference type="PROSITE" id="PS50929"/>
    </source>
</evidence>
<dbReference type="InterPro" id="IPR027417">
    <property type="entry name" value="P-loop_NTPase"/>
</dbReference>
<evidence type="ECO:0000256" key="1">
    <source>
        <dbReference type="ARBA" id="ARBA00004651"/>
    </source>
</evidence>
<feature type="transmembrane region" description="Helical" evidence="11">
    <location>
        <begin position="276"/>
        <end position="293"/>
    </location>
</feature>
<dbReference type="InterPro" id="IPR036640">
    <property type="entry name" value="ABC1_TM_sf"/>
</dbReference>
<evidence type="ECO:0000259" key="12">
    <source>
        <dbReference type="PROSITE" id="PS50893"/>
    </source>
</evidence>
<evidence type="ECO:0000256" key="2">
    <source>
        <dbReference type="ARBA" id="ARBA00022448"/>
    </source>
</evidence>
<dbReference type="PROSITE" id="PS00211">
    <property type="entry name" value="ABC_TRANSPORTER_1"/>
    <property type="match status" value="1"/>
</dbReference>
<gene>
    <name evidence="14" type="primary">msbA</name>
    <name evidence="14" type="ORF">ACFSJ3_07385</name>
</gene>
<dbReference type="InterPro" id="IPR011527">
    <property type="entry name" value="ABC1_TM_dom"/>
</dbReference>
<dbReference type="InterPro" id="IPR003439">
    <property type="entry name" value="ABC_transporter-like_ATP-bd"/>
</dbReference>
<name>A0ABW4XNA5_9GAMM</name>
<evidence type="ECO:0000313" key="15">
    <source>
        <dbReference type="Proteomes" id="UP001597380"/>
    </source>
</evidence>
<feature type="domain" description="ABC transporter" evidence="12">
    <location>
        <begin position="340"/>
        <end position="576"/>
    </location>
</feature>
<evidence type="ECO:0000256" key="8">
    <source>
        <dbReference type="ARBA" id="ARBA00022989"/>
    </source>
</evidence>
<protein>
    <submittedName>
        <fullName evidence="14">Lipid A ABC transporter ATP-binding protein/permease MsbA</fullName>
    </submittedName>
</protein>
<dbReference type="GO" id="GO:0005524">
    <property type="term" value="F:ATP binding"/>
    <property type="evidence" value="ECO:0007669"/>
    <property type="project" value="UniProtKB-KW"/>
</dbReference>
<feature type="domain" description="ABC transmembrane type-1" evidence="13">
    <location>
        <begin position="26"/>
        <end position="308"/>
    </location>
</feature>
<keyword evidence="15" id="KW-1185">Reference proteome</keyword>
<dbReference type="PANTHER" id="PTHR43394">
    <property type="entry name" value="ATP-DEPENDENT PERMEASE MDL1, MITOCHONDRIAL"/>
    <property type="match status" value="1"/>
</dbReference>
<dbReference type="Pfam" id="PF00664">
    <property type="entry name" value="ABC_membrane"/>
    <property type="match status" value="1"/>
</dbReference>
<reference evidence="15" key="1">
    <citation type="journal article" date="2019" name="Int. J. Syst. Evol. Microbiol.">
        <title>The Global Catalogue of Microorganisms (GCM) 10K type strain sequencing project: providing services to taxonomists for standard genome sequencing and annotation.</title>
        <authorList>
            <consortium name="The Broad Institute Genomics Platform"/>
            <consortium name="The Broad Institute Genome Sequencing Center for Infectious Disease"/>
            <person name="Wu L."/>
            <person name="Ma J."/>
        </authorList>
    </citation>
    <scope>NUCLEOTIDE SEQUENCE [LARGE SCALE GENOMIC DNA]</scope>
    <source>
        <strain evidence="15">CGMCC 1.10992</strain>
    </source>
</reference>
<keyword evidence="6 14" id="KW-0067">ATP-binding</keyword>
<dbReference type="InterPro" id="IPR011917">
    <property type="entry name" value="ABC_transpr_lipidA"/>
</dbReference>
<evidence type="ECO:0000256" key="6">
    <source>
        <dbReference type="ARBA" id="ARBA00022840"/>
    </source>
</evidence>
<evidence type="ECO:0000256" key="9">
    <source>
        <dbReference type="ARBA" id="ARBA00023055"/>
    </source>
</evidence>
<dbReference type="InterPro" id="IPR003593">
    <property type="entry name" value="AAA+_ATPase"/>
</dbReference>
<evidence type="ECO:0000313" key="14">
    <source>
        <dbReference type="EMBL" id="MFD2095803.1"/>
    </source>
</evidence>
<dbReference type="PANTHER" id="PTHR43394:SF1">
    <property type="entry name" value="ATP-BINDING CASSETTE SUB-FAMILY B MEMBER 10, MITOCHONDRIAL"/>
    <property type="match status" value="1"/>
</dbReference>
<dbReference type="SUPFAM" id="SSF90123">
    <property type="entry name" value="ABC transporter transmembrane region"/>
    <property type="match status" value="1"/>
</dbReference>
<keyword evidence="5" id="KW-0547">Nucleotide-binding</keyword>
<dbReference type="Pfam" id="PF00005">
    <property type="entry name" value="ABC_tran"/>
    <property type="match status" value="1"/>
</dbReference>
<organism evidence="14 15">
    <name type="scientific">Corallincola platygyrae</name>
    <dbReference type="NCBI Taxonomy" id="1193278"/>
    <lineage>
        <taxon>Bacteria</taxon>
        <taxon>Pseudomonadati</taxon>
        <taxon>Pseudomonadota</taxon>
        <taxon>Gammaproteobacteria</taxon>
        <taxon>Alteromonadales</taxon>
        <taxon>Psychromonadaceae</taxon>
        <taxon>Corallincola</taxon>
    </lineage>
</organism>
<dbReference type="Proteomes" id="UP001597380">
    <property type="component" value="Unassembled WGS sequence"/>
</dbReference>
<proteinExistence type="predicted"/>
<feature type="transmembrane region" description="Helical" evidence="11">
    <location>
        <begin position="141"/>
        <end position="160"/>
    </location>
</feature>
<feature type="transmembrane region" description="Helical" evidence="11">
    <location>
        <begin position="21"/>
        <end position="44"/>
    </location>
</feature>
<keyword evidence="4 11" id="KW-0812">Transmembrane</keyword>
<dbReference type="SUPFAM" id="SSF52540">
    <property type="entry name" value="P-loop containing nucleoside triphosphate hydrolases"/>
    <property type="match status" value="1"/>
</dbReference>
<dbReference type="EMBL" id="JBHUHT010000009">
    <property type="protein sequence ID" value="MFD2095803.1"/>
    <property type="molecule type" value="Genomic_DNA"/>
</dbReference>
<sequence length="580" mass="63823">MQSDTANTHHFKRLLSYIKPYKAAFIASIIAMIGYAGVDSLFIYSIKPLIDEGLTNKNPEVLTYAPLFVLAAFVVRGICNFVSTYCLAWVGSNVVMTMRQALFEHMIKMPVPYFDNQTTGQLISKITYDTEQVANAASKTLIIIVKEGAFVIGMLALMFYQSWQLSAIFLVIGPIIGVVVSFVSKRFRKISRQIQNAMGTITTSAEQMLNGHKVVLTFGGQKLEAERFYKVNNQTRRQNMKMVAASAISVPVIQIIASFALATVLLVASMDSMLETLTPGTFTIVITSMIMLLRPLKQLTSVNSQFQKGMAASASIFSVLDEEIEKDTGEKTVDRVSGDIKIEGLTFTYQGKEAPALKELDLHVEPGKTVALVGRSGSGKSTITSLLTRFYDYENGSIRVDGIELHDFTLANLRSHFAIVSQHVTLFDDTIANNIAYACDESVTREQIIEAAKSAHVIEFTDQMPDGLDTQVGENGVMLSGGQRQRIAIARALLRNAPILILDEATSALDTESERHIQGALEELQKNRTCLVIAHRLSTIENADKIVVLDGGEIKEQGTHTELLSKDGAYAQLHKLQFGD</sequence>
<evidence type="ECO:0000256" key="10">
    <source>
        <dbReference type="ARBA" id="ARBA00023136"/>
    </source>
</evidence>
<dbReference type="Gene3D" id="1.20.1560.10">
    <property type="entry name" value="ABC transporter type 1, transmembrane domain"/>
    <property type="match status" value="1"/>
</dbReference>
<dbReference type="RefSeq" id="WP_345340130.1">
    <property type="nucleotide sequence ID" value="NZ_BAABLI010000014.1"/>
</dbReference>
<keyword evidence="8 11" id="KW-1133">Transmembrane helix</keyword>
<feature type="transmembrane region" description="Helical" evidence="11">
    <location>
        <begin position="166"/>
        <end position="184"/>
    </location>
</feature>
<keyword evidence="7" id="KW-1278">Translocase</keyword>
<evidence type="ECO:0000256" key="3">
    <source>
        <dbReference type="ARBA" id="ARBA00022475"/>
    </source>
</evidence>
<dbReference type="SMART" id="SM00382">
    <property type="entry name" value="AAA"/>
    <property type="match status" value="1"/>
</dbReference>
<feature type="transmembrane region" description="Helical" evidence="11">
    <location>
        <begin position="243"/>
        <end position="270"/>
    </location>
</feature>
<evidence type="ECO:0000256" key="4">
    <source>
        <dbReference type="ARBA" id="ARBA00022692"/>
    </source>
</evidence>
<keyword evidence="10 11" id="KW-0472">Membrane</keyword>
<dbReference type="InterPro" id="IPR039421">
    <property type="entry name" value="Type_1_exporter"/>
</dbReference>